<dbReference type="KEGG" id="tki:TKV_c18930"/>
<sequence length="334" mass="38439">MKFRFVGVLLIFILLLSGCSQKVKKGKDPFSSIKEQLNNLESYIATASIELYNNKIYSKFTVMQFYKKGKYRLEVLDENKNPDKIIVYNGNRSYVYFSKVNQIFVAENTQEVPLYSLVTSFIKNYINAGGEIDKKETNDFYVIAVPILERNIFMYKEEMGFSKKDLKPQVLTIYDINSEVFAKVTYRDFEYNPEIDDKLFTKDSITTLAINILQSHEMSIDAKEVYEYCGINPLIPVYMPSGYKLLNILVDQRENNGVTLIYTSGENMIKIVETVNSNFTQEGEKQTLSDGVYYVKGDKGEKAYVALVNGIQIKIIINDAFSEKEVLKIIKSLR</sequence>
<dbReference type="STRING" id="2325.TKV_c18930"/>
<dbReference type="RefSeq" id="WP_148307263.1">
    <property type="nucleotide sequence ID" value="NZ_CP009170.1"/>
</dbReference>
<evidence type="ECO:0000313" key="2">
    <source>
        <dbReference type="Proteomes" id="UP000029669"/>
    </source>
</evidence>
<dbReference type="Gene3D" id="2.50.20.10">
    <property type="entry name" value="Lipoprotein localisation LolA/LolB/LppX"/>
    <property type="match status" value="1"/>
</dbReference>
<dbReference type="PANTHER" id="PTHR37507">
    <property type="entry name" value="SPORULATION PROTEIN YDCC"/>
    <property type="match status" value="1"/>
</dbReference>
<organism evidence="1 2">
    <name type="scientific">Thermoanaerobacter kivui</name>
    <name type="common">Acetogenium kivui</name>
    <dbReference type="NCBI Taxonomy" id="2325"/>
    <lineage>
        <taxon>Bacteria</taxon>
        <taxon>Bacillati</taxon>
        <taxon>Bacillota</taxon>
        <taxon>Clostridia</taxon>
        <taxon>Thermoanaerobacterales</taxon>
        <taxon>Thermoanaerobacteraceae</taxon>
        <taxon>Thermoanaerobacter</taxon>
    </lineage>
</organism>
<keyword evidence="1" id="KW-0449">Lipoprotein</keyword>
<dbReference type="eggNOG" id="COG2834">
    <property type="taxonomic scope" value="Bacteria"/>
</dbReference>
<dbReference type="InterPro" id="IPR029046">
    <property type="entry name" value="LolA/LolB/LppX"/>
</dbReference>
<gene>
    <name evidence="1" type="ORF">TKV_c18930</name>
</gene>
<name>A0A097ATB0_THEKI</name>
<dbReference type="AlphaFoldDB" id="A0A097ATB0"/>
<dbReference type="InterPro" id="IPR052944">
    <property type="entry name" value="Sporulation_related"/>
</dbReference>
<accession>A0A097ATB0</accession>
<dbReference type="OrthoDB" id="2047841at2"/>
<dbReference type="EMBL" id="CP009170">
    <property type="protein sequence ID" value="AIS53042.1"/>
    <property type="molecule type" value="Genomic_DNA"/>
</dbReference>
<protein>
    <submittedName>
        <fullName evidence="1">Outer membrane lipoprotein-sorting protein-like protein</fullName>
    </submittedName>
</protein>
<evidence type="ECO:0000313" key="1">
    <source>
        <dbReference type="EMBL" id="AIS53042.1"/>
    </source>
</evidence>
<reference evidence="2" key="1">
    <citation type="journal article" date="2015" name="Genome Announc.">
        <title>Whole-Genome Sequences of 80 Environmental and Clinical Isolates of Burkholderia pseudomallei.</title>
        <authorList>
            <person name="Johnson S.L."/>
            <person name="Baker A.L."/>
            <person name="Chain P.S."/>
            <person name="Currie B.J."/>
            <person name="Daligault H.E."/>
            <person name="Davenport K.W."/>
            <person name="Davis C.B."/>
            <person name="Inglis T.J."/>
            <person name="Kaestli M."/>
            <person name="Koren S."/>
            <person name="Mayo M."/>
            <person name="Merritt A.J."/>
            <person name="Price E.P."/>
            <person name="Sarovich D.S."/>
            <person name="Warner J."/>
            <person name="Rosovitz M.J."/>
        </authorList>
    </citation>
    <scope>NUCLEOTIDE SEQUENCE [LARGE SCALE GENOMIC DNA]</scope>
    <source>
        <strain evidence="2">DSM 2030</strain>
    </source>
</reference>
<dbReference type="HOGENOM" id="CLU_826205_0_0_9"/>
<keyword evidence="2" id="KW-1185">Reference proteome</keyword>
<dbReference type="PROSITE" id="PS51257">
    <property type="entry name" value="PROKAR_LIPOPROTEIN"/>
    <property type="match status" value="1"/>
</dbReference>
<proteinExistence type="predicted"/>
<dbReference type="Proteomes" id="UP000029669">
    <property type="component" value="Chromosome"/>
</dbReference>
<dbReference type="SUPFAM" id="SSF89392">
    <property type="entry name" value="Prokaryotic lipoproteins and lipoprotein localization factors"/>
    <property type="match status" value="1"/>
</dbReference>
<dbReference type="PANTHER" id="PTHR37507:SF2">
    <property type="entry name" value="SPORULATION PROTEIN YDCC"/>
    <property type="match status" value="1"/>
</dbReference>